<reference evidence="1 2" key="1">
    <citation type="submission" date="2016-12" db="EMBL/GenBank/DDBJ databases">
        <title>The genomes of Aspergillus section Nigri reveals drivers in fungal speciation.</title>
        <authorList>
            <consortium name="DOE Joint Genome Institute"/>
            <person name="Vesth T.C."/>
            <person name="Nybo J."/>
            <person name="Theobald S."/>
            <person name="Brandl J."/>
            <person name="Frisvad J.C."/>
            <person name="Nielsen K.F."/>
            <person name="Lyhne E.K."/>
            <person name="Kogle M.E."/>
            <person name="Kuo A."/>
            <person name="Riley R."/>
            <person name="Clum A."/>
            <person name="Nolan M."/>
            <person name="Lipzen A."/>
            <person name="Salamov A."/>
            <person name="Henrissat B."/>
            <person name="Wiebenga A."/>
            <person name="De Vries R.P."/>
            <person name="Grigoriev I.V."/>
            <person name="Mortensen U.H."/>
            <person name="Andersen M.R."/>
            <person name="Baker S.E."/>
        </authorList>
    </citation>
    <scope>NUCLEOTIDE SEQUENCE [LARGE SCALE GENOMIC DNA]</scope>
    <source>
        <strain evidence="1 2">CBS 121591</strain>
    </source>
</reference>
<dbReference type="RefSeq" id="XP_025496736.1">
    <property type="nucleotide sequence ID" value="XM_025638964.1"/>
</dbReference>
<name>A0A319CLY9_9EURO</name>
<dbReference type="AlphaFoldDB" id="A0A319CLY9"/>
<gene>
    <name evidence="1" type="ORF">BO82DRAFT_397700</name>
</gene>
<dbReference type="VEuPathDB" id="FungiDB:BO82DRAFT_397700"/>
<dbReference type="GeneID" id="37141706"/>
<proteinExistence type="predicted"/>
<dbReference type="OrthoDB" id="5348779at2759"/>
<evidence type="ECO:0000313" key="2">
    <source>
        <dbReference type="Proteomes" id="UP000248340"/>
    </source>
</evidence>
<sequence length="411" mass="46598">MDVPLGLSQTFNVKRNSQSNQSIPMALRTSQTFNVREINRLDQGMPVVPRTSQAFNVKEINHANQAASASQIACEDASFVLDQTLPEQEDWSWDNLPDILYQLHPVGPKSKSKIGMKAYPINGKYLRDIPVLPDQIPTDVEEFRVEAWIRLDRRIRLDDILDRMPRGHSVKPNALQQRGGRFRQAFFLCAWDSGNKKSIELGAEIEQKLVAKGISLGLNTTRGITPGLINPVLGEAGGRIPLPALYQGKKLAKKIPKYSQRNKSDIRRTGVPVSTATNTKQAPELVLKEHTWIEPLCHPYDTELDIKDDFQWNQTDDYFASFGMPLFEEEKIALRARWAPLSDGSNLTADAQVSSIVDIEDWALGLQSFDFESKAQPTDSLFDRIMQDYHDREPWRLSTLYREMGDGEFDI</sequence>
<evidence type="ECO:0000313" key="1">
    <source>
        <dbReference type="EMBL" id="PYH86536.1"/>
    </source>
</evidence>
<organism evidence="1 2">
    <name type="scientific">Aspergillus uvarum CBS 121591</name>
    <dbReference type="NCBI Taxonomy" id="1448315"/>
    <lineage>
        <taxon>Eukaryota</taxon>
        <taxon>Fungi</taxon>
        <taxon>Dikarya</taxon>
        <taxon>Ascomycota</taxon>
        <taxon>Pezizomycotina</taxon>
        <taxon>Eurotiomycetes</taxon>
        <taxon>Eurotiomycetidae</taxon>
        <taxon>Eurotiales</taxon>
        <taxon>Aspergillaceae</taxon>
        <taxon>Aspergillus</taxon>
        <taxon>Aspergillus subgen. Circumdati</taxon>
    </lineage>
</organism>
<dbReference type="EMBL" id="KZ821676">
    <property type="protein sequence ID" value="PYH86536.1"/>
    <property type="molecule type" value="Genomic_DNA"/>
</dbReference>
<keyword evidence="2" id="KW-1185">Reference proteome</keyword>
<dbReference type="Proteomes" id="UP000248340">
    <property type="component" value="Unassembled WGS sequence"/>
</dbReference>
<accession>A0A319CLY9</accession>
<protein>
    <submittedName>
        <fullName evidence="1">Uncharacterized protein</fullName>
    </submittedName>
</protein>